<feature type="compositionally biased region" description="Gly residues" evidence="1">
    <location>
        <begin position="198"/>
        <end position="209"/>
    </location>
</feature>
<sequence length="311" mass="33355">MKRIWFLSSLLIPSLLAQNAQPEVTIREEGGKRVISSNGIPNHPTGDFPNEGNPNAIAPQKYEFRMTLRPKVGPQPTPSQRAFFGVAVNGVPFEPGTAEFWQRDPRSGWVAEAKSGQINLGLDGNEAHVQPNGAYHYHGLPTGLIAQLGGVESGKMLLLGWAADGFPIYASRSHQDPQDATSPVVSMRTSYRLKTGTRPGGNRGPGGEYDGYYTEDYEYVPGLGDLDECHGRFGVTPEYPEGIYHYCITDEFPYMGRLWKGEPDPSFEKQGGGPPGGGRGRRGGPGFGPPPGGGPPGMGPPGGRRPPGPGF</sequence>
<evidence type="ECO:0000259" key="3">
    <source>
        <dbReference type="Pfam" id="PF14240"/>
    </source>
</evidence>
<reference evidence="4 5" key="1">
    <citation type="submission" date="2019-03" db="EMBL/GenBank/DDBJ databases">
        <title>Genomic Encyclopedia of Archaeal and Bacterial Type Strains, Phase II (KMG-II): from individual species to whole genera.</title>
        <authorList>
            <person name="Goeker M."/>
        </authorList>
    </citation>
    <scope>NUCLEOTIDE SEQUENCE [LARGE SCALE GENOMIC DNA]</scope>
    <source>
        <strain evidence="4 5">ATCC 25309</strain>
    </source>
</reference>
<feature type="chain" id="PRO_5020265700" evidence="2">
    <location>
        <begin position="18"/>
        <end position="311"/>
    </location>
</feature>
<keyword evidence="2" id="KW-0732">Signal</keyword>
<proteinExistence type="predicted"/>
<feature type="region of interest" description="Disordered" evidence="1">
    <location>
        <begin position="30"/>
        <end position="55"/>
    </location>
</feature>
<evidence type="ECO:0000313" key="5">
    <source>
        <dbReference type="Proteomes" id="UP000295662"/>
    </source>
</evidence>
<dbReference type="EMBL" id="SOCA01000004">
    <property type="protein sequence ID" value="TDU70659.1"/>
    <property type="molecule type" value="Genomic_DNA"/>
</dbReference>
<organism evidence="4 5">
    <name type="scientific">Prosthecobacter fusiformis</name>
    <dbReference type="NCBI Taxonomy" id="48464"/>
    <lineage>
        <taxon>Bacteria</taxon>
        <taxon>Pseudomonadati</taxon>
        <taxon>Verrucomicrobiota</taxon>
        <taxon>Verrucomicrobiia</taxon>
        <taxon>Verrucomicrobiales</taxon>
        <taxon>Verrucomicrobiaceae</taxon>
        <taxon>Prosthecobacter</taxon>
    </lineage>
</organism>
<feature type="compositionally biased region" description="Gly residues" evidence="1">
    <location>
        <begin position="270"/>
        <end position="286"/>
    </location>
</feature>
<feature type="signal peptide" evidence="2">
    <location>
        <begin position="1"/>
        <end position="17"/>
    </location>
</feature>
<dbReference type="AlphaFoldDB" id="A0A4R7RZ44"/>
<accession>A0A4R7RZ44</accession>
<feature type="domain" description="YHYH" evidence="3">
    <location>
        <begin position="64"/>
        <end position="261"/>
    </location>
</feature>
<feature type="region of interest" description="Disordered" evidence="1">
    <location>
        <begin position="173"/>
        <end position="210"/>
    </location>
</feature>
<dbReference type="InterPro" id="IPR025924">
    <property type="entry name" value="YHYH_dom"/>
</dbReference>
<dbReference type="RefSeq" id="WP_133795756.1">
    <property type="nucleotide sequence ID" value="NZ_SOCA01000004.1"/>
</dbReference>
<evidence type="ECO:0000313" key="4">
    <source>
        <dbReference type="EMBL" id="TDU70659.1"/>
    </source>
</evidence>
<dbReference type="Pfam" id="PF14240">
    <property type="entry name" value="YHYH"/>
    <property type="match status" value="1"/>
</dbReference>
<feature type="compositionally biased region" description="Pro residues" evidence="1">
    <location>
        <begin position="287"/>
        <end position="311"/>
    </location>
</feature>
<dbReference type="OrthoDB" id="9796530at2"/>
<feature type="region of interest" description="Disordered" evidence="1">
    <location>
        <begin position="261"/>
        <end position="311"/>
    </location>
</feature>
<evidence type="ECO:0000256" key="1">
    <source>
        <dbReference type="SAM" id="MobiDB-lite"/>
    </source>
</evidence>
<protein>
    <submittedName>
        <fullName evidence="4">YHYH protein</fullName>
    </submittedName>
</protein>
<name>A0A4R7RZ44_9BACT</name>
<feature type="compositionally biased region" description="Polar residues" evidence="1">
    <location>
        <begin position="178"/>
        <end position="189"/>
    </location>
</feature>
<dbReference type="Proteomes" id="UP000295662">
    <property type="component" value="Unassembled WGS sequence"/>
</dbReference>
<evidence type="ECO:0000256" key="2">
    <source>
        <dbReference type="SAM" id="SignalP"/>
    </source>
</evidence>
<comment type="caution">
    <text evidence="4">The sequence shown here is derived from an EMBL/GenBank/DDBJ whole genome shotgun (WGS) entry which is preliminary data.</text>
</comment>
<keyword evidence="5" id="KW-1185">Reference proteome</keyword>
<gene>
    <name evidence="4" type="ORF">EI77_02707</name>
</gene>